<dbReference type="GO" id="GO:0000155">
    <property type="term" value="F:phosphorelay sensor kinase activity"/>
    <property type="evidence" value="ECO:0007669"/>
    <property type="project" value="InterPro"/>
</dbReference>
<dbReference type="SUPFAM" id="SSF55874">
    <property type="entry name" value="ATPase domain of HSP90 chaperone/DNA topoisomerase II/histidine kinase"/>
    <property type="match status" value="1"/>
</dbReference>
<dbReference type="SUPFAM" id="SSF47226">
    <property type="entry name" value="Histidine-containing phosphotransfer domain, HPT domain"/>
    <property type="match status" value="1"/>
</dbReference>
<dbReference type="CDD" id="cd12914">
    <property type="entry name" value="PDC1_DGC_like"/>
    <property type="match status" value="1"/>
</dbReference>
<evidence type="ECO:0000256" key="1">
    <source>
        <dbReference type="ARBA" id="ARBA00000085"/>
    </source>
</evidence>
<dbReference type="Pfam" id="PF01627">
    <property type="entry name" value="Hpt"/>
    <property type="match status" value="1"/>
</dbReference>
<evidence type="ECO:0000256" key="19">
    <source>
        <dbReference type="SAM" id="Coils"/>
    </source>
</evidence>
<dbReference type="SUPFAM" id="SSF55785">
    <property type="entry name" value="PYP-like sensor domain (PAS domain)"/>
    <property type="match status" value="2"/>
</dbReference>
<feature type="domain" description="HPt" evidence="26">
    <location>
        <begin position="1082"/>
        <end position="1179"/>
    </location>
</feature>
<keyword evidence="8" id="KW-0547">Nucleotide-binding</keyword>
<dbReference type="InterPro" id="IPR003660">
    <property type="entry name" value="HAMP_dom"/>
</dbReference>
<dbReference type="InterPro" id="IPR011006">
    <property type="entry name" value="CheY-like_superfamily"/>
</dbReference>
<dbReference type="PROSITE" id="PS50112">
    <property type="entry name" value="PAS"/>
    <property type="match status" value="2"/>
</dbReference>
<feature type="coiled-coil region" evidence="19">
    <location>
        <begin position="346"/>
        <end position="390"/>
    </location>
</feature>
<evidence type="ECO:0000313" key="27">
    <source>
        <dbReference type="EMBL" id="TXH81371.1"/>
    </source>
</evidence>
<dbReference type="CDD" id="cd06225">
    <property type="entry name" value="HAMP"/>
    <property type="match status" value="1"/>
</dbReference>
<dbReference type="EMBL" id="SSFD01000280">
    <property type="protein sequence ID" value="TXH81371.1"/>
    <property type="molecule type" value="Genomic_DNA"/>
</dbReference>
<dbReference type="SMART" id="SM00073">
    <property type="entry name" value="HPT"/>
    <property type="match status" value="1"/>
</dbReference>
<evidence type="ECO:0000259" key="22">
    <source>
        <dbReference type="PROSITE" id="PS50110"/>
    </source>
</evidence>
<dbReference type="SMART" id="SM00304">
    <property type="entry name" value="HAMP"/>
    <property type="match status" value="1"/>
</dbReference>
<dbReference type="InterPro" id="IPR000700">
    <property type="entry name" value="PAS-assoc_C"/>
</dbReference>
<dbReference type="SMART" id="SM00448">
    <property type="entry name" value="REC"/>
    <property type="match status" value="1"/>
</dbReference>
<name>A0A5C7SFL1_THASP</name>
<dbReference type="FunFam" id="1.10.287.130:FF:000038">
    <property type="entry name" value="Sensory transduction histidine kinase"/>
    <property type="match status" value="1"/>
</dbReference>
<dbReference type="CDD" id="cd00082">
    <property type="entry name" value="HisKA"/>
    <property type="match status" value="1"/>
</dbReference>
<keyword evidence="11 20" id="KW-1133">Transmembrane helix</keyword>
<dbReference type="CDD" id="cd17546">
    <property type="entry name" value="REC_hyHK_CKI1_RcsC-like"/>
    <property type="match status" value="1"/>
</dbReference>
<evidence type="ECO:0000313" key="28">
    <source>
        <dbReference type="Proteomes" id="UP000321192"/>
    </source>
</evidence>
<dbReference type="InterPro" id="IPR004358">
    <property type="entry name" value="Sig_transdc_His_kin-like_C"/>
</dbReference>
<dbReference type="SMART" id="SM00091">
    <property type="entry name" value="PAS"/>
    <property type="match status" value="2"/>
</dbReference>
<feature type="domain" description="HAMP" evidence="25">
    <location>
        <begin position="308"/>
        <end position="361"/>
    </location>
</feature>
<keyword evidence="4" id="KW-1003">Cell membrane</keyword>
<dbReference type="GO" id="GO:0005524">
    <property type="term" value="F:ATP binding"/>
    <property type="evidence" value="ECO:0007669"/>
    <property type="project" value="UniProtKB-KW"/>
</dbReference>
<dbReference type="SMART" id="SM00086">
    <property type="entry name" value="PAC"/>
    <property type="match status" value="2"/>
</dbReference>
<dbReference type="PROSITE" id="PS50885">
    <property type="entry name" value="HAMP"/>
    <property type="match status" value="1"/>
</dbReference>
<feature type="domain" description="PAC" evidence="24">
    <location>
        <begin position="577"/>
        <end position="631"/>
    </location>
</feature>
<dbReference type="Pfam" id="PF08448">
    <property type="entry name" value="PAS_4"/>
    <property type="match status" value="1"/>
</dbReference>
<comment type="catalytic activity">
    <reaction evidence="1">
        <text>ATP + protein L-histidine = ADP + protein N-phospho-L-histidine.</text>
        <dbReference type="EC" id="2.7.13.3"/>
    </reaction>
</comment>
<dbReference type="PRINTS" id="PR00344">
    <property type="entry name" value="BCTRLSENSOR"/>
</dbReference>
<evidence type="ECO:0000256" key="7">
    <source>
        <dbReference type="ARBA" id="ARBA00022692"/>
    </source>
</evidence>
<evidence type="ECO:0000256" key="3">
    <source>
        <dbReference type="ARBA" id="ARBA00012438"/>
    </source>
</evidence>
<evidence type="ECO:0000259" key="25">
    <source>
        <dbReference type="PROSITE" id="PS50885"/>
    </source>
</evidence>
<dbReference type="CDD" id="cd00130">
    <property type="entry name" value="PAS"/>
    <property type="match status" value="2"/>
</dbReference>
<keyword evidence="13 20" id="KW-0472">Membrane</keyword>
<dbReference type="InterPro" id="IPR035965">
    <property type="entry name" value="PAS-like_dom_sf"/>
</dbReference>
<dbReference type="Proteomes" id="UP000321192">
    <property type="component" value="Unassembled WGS sequence"/>
</dbReference>
<keyword evidence="5 18" id="KW-0597">Phosphoprotein</keyword>
<evidence type="ECO:0000256" key="15">
    <source>
        <dbReference type="ARBA" id="ARBA00058004"/>
    </source>
</evidence>
<gene>
    <name evidence="27" type="ORF">E6Q80_17350</name>
</gene>
<evidence type="ECO:0000256" key="10">
    <source>
        <dbReference type="ARBA" id="ARBA00022840"/>
    </source>
</evidence>
<keyword evidence="14" id="KW-0131">Cell cycle</keyword>
<dbReference type="Pfam" id="PF00072">
    <property type="entry name" value="Response_reg"/>
    <property type="match status" value="1"/>
</dbReference>
<proteinExistence type="predicted"/>
<keyword evidence="6" id="KW-0808">Transferase</keyword>
<evidence type="ECO:0000256" key="13">
    <source>
        <dbReference type="ARBA" id="ARBA00023136"/>
    </source>
</evidence>
<dbReference type="PANTHER" id="PTHR45339:SF1">
    <property type="entry name" value="HYBRID SIGNAL TRANSDUCTION HISTIDINE KINASE J"/>
    <property type="match status" value="1"/>
</dbReference>
<evidence type="ECO:0000256" key="8">
    <source>
        <dbReference type="ARBA" id="ARBA00022741"/>
    </source>
</evidence>
<protein>
    <recommendedName>
        <fullName evidence="16">Virulence sensor protein BvgS</fullName>
        <ecNumber evidence="3">2.7.13.3</ecNumber>
    </recommendedName>
</protein>
<dbReference type="EC" id="2.7.13.3" evidence="3"/>
<evidence type="ECO:0000256" key="4">
    <source>
        <dbReference type="ARBA" id="ARBA00022475"/>
    </source>
</evidence>
<evidence type="ECO:0000259" key="26">
    <source>
        <dbReference type="PROSITE" id="PS50894"/>
    </source>
</evidence>
<evidence type="ECO:0000259" key="24">
    <source>
        <dbReference type="PROSITE" id="PS50113"/>
    </source>
</evidence>
<evidence type="ECO:0000256" key="16">
    <source>
        <dbReference type="ARBA" id="ARBA00070152"/>
    </source>
</evidence>
<evidence type="ECO:0000256" key="12">
    <source>
        <dbReference type="ARBA" id="ARBA00023012"/>
    </source>
</evidence>
<evidence type="ECO:0000256" key="5">
    <source>
        <dbReference type="ARBA" id="ARBA00022553"/>
    </source>
</evidence>
<dbReference type="Gene3D" id="3.30.450.20">
    <property type="entry name" value="PAS domain"/>
    <property type="match status" value="3"/>
</dbReference>
<dbReference type="Gene3D" id="1.20.120.160">
    <property type="entry name" value="HPT domain"/>
    <property type="match status" value="1"/>
</dbReference>
<evidence type="ECO:0000256" key="2">
    <source>
        <dbReference type="ARBA" id="ARBA00004651"/>
    </source>
</evidence>
<dbReference type="PANTHER" id="PTHR45339">
    <property type="entry name" value="HYBRID SIGNAL TRANSDUCTION HISTIDINE KINASE J"/>
    <property type="match status" value="1"/>
</dbReference>
<dbReference type="Gene3D" id="6.10.340.10">
    <property type="match status" value="1"/>
</dbReference>
<dbReference type="InterPro" id="IPR008207">
    <property type="entry name" value="Sig_transdc_His_kin_Hpt_dom"/>
</dbReference>
<dbReference type="GO" id="GO:0005886">
    <property type="term" value="C:plasma membrane"/>
    <property type="evidence" value="ECO:0007669"/>
    <property type="project" value="UniProtKB-SubCell"/>
</dbReference>
<dbReference type="NCBIfam" id="TIGR00229">
    <property type="entry name" value="sensory_box"/>
    <property type="match status" value="2"/>
</dbReference>
<feature type="modified residue" description="Phosphohistidine" evidence="17">
    <location>
        <position position="1121"/>
    </location>
</feature>
<evidence type="ECO:0000256" key="6">
    <source>
        <dbReference type="ARBA" id="ARBA00022679"/>
    </source>
</evidence>
<evidence type="ECO:0000256" key="11">
    <source>
        <dbReference type="ARBA" id="ARBA00022989"/>
    </source>
</evidence>
<dbReference type="InterPro" id="IPR001789">
    <property type="entry name" value="Sig_transdc_resp-reg_receiver"/>
</dbReference>
<evidence type="ECO:0000256" key="14">
    <source>
        <dbReference type="ARBA" id="ARBA00023306"/>
    </source>
</evidence>
<dbReference type="RefSeq" id="WP_276660714.1">
    <property type="nucleotide sequence ID" value="NZ_SSFD01000280.1"/>
</dbReference>
<dbReference type="SMART" id="SM00388">
    <property type="entry name" value="HisKA"/>
    <property type="match status" value="1"/>
</dbReference>
<evidence type="ECO:0000259" key="23">
    <source>
        <dbReference type="PROSITE" id="PS50112"/>
    </source>
</evidence>
<evidence type="ECO:0000256" key="20">
    <source>
        <dbReference type="SAM" id="Phobius"/>
    </source>
</evidence>
<organism evidence="27 28">
    <name type="scientific">Thauera aminoaromatica</name>
    <dbReference type="NCBI Taxonomy" id="164330"/>
    <lineage>
        <taxon>Bacteria</taxon>
        <taxon>Pseudomonadati</taxon>
        <taxon>Pseudomonadota</taxon>
        <taxon>Betaproteobacteria</taxon>
        <taxon>Rhodocyclales</taxon>
        <taxon>Zoogloeaceae</taxon>
        <taxon>Thauera</taxon>
    </lineage>
</organism>
<dbReference type="SMART" id="SM00387">
    <property type="entry name" value="HATPase_c"/>
    <property type="match status" value="1"/>
</dbReference>
<keyword evidence="10" id="KW-0067">ATP-binding</keyword>
<dbReference type="InterPro" id="IPR003594">
    <property type="entry name" value="HATPase_dom"/>
</dbReference>
<dbReference type="InterPro" id="IPR036890">
    <property type="entry name" value="HATPase_C_sf"/>
</dbReference>
<feature type="domain" description="Histidine kinase" evidence="21">
    <location>
        <begin position="667"/>
        <end position="888"/>
    </location>
</feature>
<feature type="coiled-coil region" evidence="19">
    <location>
        <begin position="633"/>
        <end position="667"/>
    </location>
</feature>
<keyword evidence="12" id="KW-0902">Two-component regulatory system</keyword>
<dbReference type="Gene3D" id="3.40.50.2300">
    <property type="match status" value="1"/>
</dbReference>
<dbReference type="SUPFAM" id="SSF158472">
    <property type="entry name" value="HAMP domain-like"/>
    <property type="match status" value="1"/>
</dbReference>
<dbReference type="Pfam" id="PF13426">
    <property type="entry name" value="PAS_9"/>
    <property type="match status" value="1"/>
</dbReference>
<keyword evidence="19" id="KW-0175">Coiled coil</keyword>
<dbReference type="Pfam" id="PF02518">
    <property type="entry name" value="HATPase_c"/>
    <property type="match status" value="1"/>
</dbReference>
<dbReference type="InterPro" id="IPR005467">
    <property type="entry name" value="His_kinase_dom"/>
</dbReference>
<reference evidence="27 28" key="1">
    <citation type="submission" date="2018-09" db="EMBL/GenBank/DDBJ databases">
        <title>Metagenome Assembled Genomes from an Advanced Water Purification Facility.</title>
        <authorList>
            <person name="Stamps B.W."/>
            <person name="Spear J.R."/>
        </authorList>
    </citation>
    <scope>NUCLEOTIDE SEQUENCE [LARGE SCALE GENOMIC DNA]</scope>
    <source>
        <strain evidence="27">Bin_27_1</strain>
    </source>
</reference>
<feature type="transmembrane region" description="Helical" evidence="20">
    <location>
        <begin position="284"/>
        <end position="306"/>
    </location>
</feature>
<dbReference type="FunFam" id="3.30.565.10:FF:000010">
    <property type="entry name" value="Sensor histidine kinase RcsC"/>
    <property type="match status" value="1"/>
</dbReference>
<dbReference type="Pfam" id="PF00672">
    <property type="entry name" value="HAMP"/>
    <property type="match status" value="1"/>
</dbReference>
<feature type="domain" description="Response regulatory" evidence="22">
    <location>
        <begin position="917"/>
        <end position="1033"/>
    </location>
</feature>
<dbReference type="InterPro" id="IPR036097">
    <property type="entry name" value="HisK_dim/P_sf"/>
</dbReference>
<dbReference type="InterPro" id="IPR000014">
    <property type="entry name" value="PAS"/>
</dbReference>
<sequence length="1179" mass="129464">MPSVFGKLSLSRRLWLVLLLAIVPLAVLMLHDYRENRAKAVADIELRARLLVERVRVEEAAAVRQVRQLLVSMARANDMAGLDPTACNALAQRLSTSVDDISNLGAVSADGKVFCSSLPDARPVDVSDRVWFRDVRTAPGLTPGQFVIGKMSGKPGITFGYPLRDEAGHFLAAVFAATNIRWFDRLTTSYQLPAGWTSVLFSADGEAISRFPDPEKWRGARLPEASRRALVAAIKANERRVLMTGLDGVEQLFVLEPVNIANGALILSVAAPIHQVVAQIDQGLWLRFSLLAATTLVSLLLARYLLHRFVENGIRRLNAAAQGVSAGNFDTRLPTADLPPEFAQLNANVNAMIQELQRRARQAHADQLALEQLNHDLEARMTELAQSESRYRRFFENSSSVMLILDPQDGAIIDANQAAARFYGWSQQELLTMNVSQINTLGSDALREEMQRAYATKRNHFSFRHRCADGSIRNVESFSGPIDIGDRQLLYSIVHDVTERHKAEAELRKLSMAIEQSPESIMITNLEARIEYVNEAFVKATGYQREEVIGQNPKILHSGQTPREEHAALWAALSKGQTWKGEFINRRKDGSVYVEFAVISPVFDIDGKVTHYVAVKEDITEKKRLAVELDHYREHLEEVVMSRTEELEQAKTQAEAANRAKSAFLANMSHEIRTPMNAIIGVCHLMQHRPGLSAEDAEYLHKIDTSARHLLTIINDILDLSKIESGRLELEKVDFSVCAVLDQVRSIIFESARSKQLAVEVDCEAAPLWVQGDVTRFRQALLNLASNAVKFTTSGSIAIRARLTARSAGTLTIRAEVQDTGIGLSRDEQANLFQSFVQADASTTRRYGGTGLGLAITRRLAALMGGEAGVDSEPGVGSTFWFSVTMEEGRGDGASAAETPDTTQLVEQLQACIGQARILVVDDEEINREVATELLKSAGLHTDTAADGIEAVEKVRAADYALVLMDMQMPRLDGVEAARQICAIPGRPRTRIIAMTANAFSEDRARCLAAGMVDFITKPVDPQMLYAVLLKWLREPAALAGEPQDVHTAPATRRPYASTDLQALAAGTLVDVAYALSNLGGKEALLLRLLKHFVLAHGNAIDTLKQHLDEGDRVSARRVAHSLKGSAATLGMRTLRESAARLEASLLADGGGSELDGLLADLDQRLRDVITTLQHPGSQ</sequence>
<dbReference type="InterPro" id="IPR036641">
    <property type="entry name" value="HPT_dom_sf"/>
</dbReference>
<dbReference type="SUPFAM" id="SSF47384">
    <property type="entry name" value="Homodimeric domain of signal transducing histidine kinase"/>
    <property type="match status" value="1"/>
</dbReference>
<keyword evidence="7 20" id="KW-0812">Transmembrane</keyword>
<feature type="domain" description="PAS" evidence="23">
    <location>
        <begin position="387"/>
        <end position="457"/>
    </location>
</feature>
<comment type="subcellular location">
    <subcellularLocation>
        <location evidence="2">Cell membrane</location>
        <topology evidence="2">Multi-pass membrane protein</topology>
    </subcellularLocation>
</comment>
<keyword evidence="9" id="KW-0418">Kinase</keyword>
<dbReference type="AlphaFoldDB" id="A0A5C7SFL1"/>
<dbReference type="Pfam" id="PF00512">
    <property type="entry name" value="HisKA"/>
    <property type="match status" value="1"/>
</dbReference>
<comment type="function">
    <text evidence="15">Member of the two-component regulatory system BvgS/BvgA. Phosphorylates BvgA via a four-step phosphorelay in response to environmental signals.</text>
</comment>
<feature type="transmembrane region" description="Helical" evidence="20">
    <location>
        <begin position="12"/>
        <end position="30"/>
    </location>
</feature>
<evidence type="ECO:0000256" key="17">
    <source>
        <dbReference type="PROSITE-ProRule" id="PRU00110"/>
    </source>
</evidence>
<dbReference type="Gene3D" id="3.30.565.10">
    <property type="entry name" value="Histidine kinase-like ATPase, C-terminal domain"/>
    <property type="match status" value="1"/>
</dbReference>
<dbReference type="CDD" id="cd16922">
    <property type="entry name" value="HATPase_EvgS-ArcB-TorS-like"/>
    <property type="match status" value="1"/>
</dbReference>
<dbReference type="Gene3D" id="1.10.287.130">
    <property type="match status" value="1"/>
</dbReference>
<evidence type="ECO:0000259" key="21">
    <source>
        <dbReference type="PROSITE" id="PS50109"/>
    </source>
</evidence>
<evidence type="ECO:0000256" key="9">
    <source>
        <dbReference type="ARBA" id="ARBA00022777"/>
    </source>
</evidence>
<dbReference type="CDD" id="cd00088">
    <property type="entry name" value="HPT"/>
    <property type="match status" value="1"/>
</dbReference>
<dbReference type="InterPro" id="IPR013656">
    <property type="entry name" value="PAS_4"/>
</dbReference>
<feature type="domain" description="PAS" evidence="23">
    <location>
        <begin position="506"/>
        <end position="576"/>
    </location>
</feature>
<evidence type="ECO:0000256" key="18">
    <source>
        <dbReference type="PROSITE-ProRule" id="PRU00169"/>
    </source>
</evidence>
<dbReference type="PROSITE" id="PS50113">
    <property type="entry name" value="PAC"/>
    <property type="match status" value="1"/>
</dbReference>
<feature type="modified residue" description="4-aspartylphosphate" evidence="18">
    <location>
        <position position="966"/>
    </location>
</feature>
<dbReference type="InterPro" id="IPR001610">
    <property type="entry name" value="PAC"/>
</dbReference>
<comment type="caution">
    <text evidence="27">The sequence shown here is derived from an EMBL/GenBank/DDBJ whole genome shotgun (WGS) entry which is preliminary data.</text>
</comment>
<accession>A0A5C7SFL1</accession>
<dbReference type="PROSITE" id="PS50894">
    <property type="entry name" value="HPT"/>
    <property type="match status" value="1"/>
</dbReference>
<dbReference type="PROSITE" id="PS50109">
    <property type="entry name" value="HIS_KIN"/>
    <property type="match status" value="1"/>
</dbReference>
<dbReference type="PROSITE" id="PS50110">
    <property type="entry name" value="RESPONSE_REGULATORY"/>
    <property type="match status" value="1"/>
</dbReference>
<dbReference type="SUPFAM" id="SSF52172">
    <property type="entry name" value="CheY-like"/>
    <property type="match status" value="1"/>
</dbReference>
<dbReference type="InterPro" id="IPR003661">
    <property type="entry name" value="HisK_dim/P_dom"/>
</dbReference>